<feature type="compositionally biased region" description="Low complexity" evidence="1">
    <location>
        <begin position="392"/>
        <end position="402"/>
    </location>
</feature>
<dbReference type="PANTHER" id="PTHR21494:SF0">
    <property type="entry name" value="ACTIVATING SIGNAL COINTEGRATOR 1 COMPLEX SUBUNIT 2"/>
    <property type="match status" value="1"/>
</dbReference>
<dbReference type="InterPro" id="IPR052586">
    <property type="entry name" value="ASCC2"/>
</dbReference>
<feature type="compositionally biased region" description="Acidic residues" evidence="1">
    <location>
        <begin position="612"/>
        <end position="623"/>
    </location>
</feature>
<protein>
    <recommendedName>
        <fullName evidence="2">CUE domain-containing protein</fullName>
    </recommendedName>
</protein>
<dbReference type="Gene3D" id="1.10.8.10">
    <property type="entry name" value="DNA helicase RuvA subunit, C-terminal domain"/>
    <property type="match status" value="1"/>
</dbReference>
<name>A0ABR4DK21_9PEZI</name>
<dbReference type="CDD" id="cd14364">
    <property type="entry name" value="CUE_ASCC2"/>
    <property type="match status" value="1"/>
</dbReference>
<evidence type="ECO:0000256" key="1">
    <source>
        <dbReference type="SAM" id="MobiDB-lite"/>
    </source>
</evidence>
<comment type="caution">
    <text evidence="3">The sequence shown here is derived from an EMBL/GenBank/DDBJ whole genome shotgun (WGS) entry which is preliminary data.</text>
</comment>
<feature type="region of interest" description="Disordered" evidence="1">
    <location>
        <begin position="598"/>
        <end position="703"/>
    </location>
</feature>
<dbReference type="InterPro" id="IPR003892">
    <property type="entry name" value="CUE"/>
</dbReference>
<dbReference type="PANTHER" id="PTHR21494">
    <property type="entry name" value="ACTIVATING SIGNAL COINTEGRATOR 1 COMPLEX SUBUNIT 2 ASC-1 COMPLEX SUBUNIT P100"/>
    <property type="match status" value="1"/>
</dbReference>
<evidence type="ECO:0000313" key="3">
    <source>
        <dbReference type="EMBL" id="KAL2270713.1"/>
    </source>
</evidence>
<feature type="region of interest" description="Disordered" evidence="1">
    <location>
        <begin position="380"/>
        <end position="435"/>
    </location>
</feature>
<sequence>MTTLPSFALFPIAAWRDQVPPDEWVACLNAWLALIASHLSLPESDFAALSARDESLQAFLVSFTREVASGGANILGPSPSARRLLRDCYALITKLLRSSSPPPDLARWEFLADAGRVYGKKKAGALVSALSAASKQSLDASLSALKKFLVKNLDAGLSGGDLKGVEGRLERVNDLISVSPPVAEFFLAGSDFVDGLIGCYKITNPPLRRVLIATTYLCLVGLAEDQKMSALTDHLYSLQAAADAHRSGPLNVNDSLVAELVTSTPLLRRLQRQLSESPNPSTRTQSVLASLESFRKPGGSTLPKPKRLVKRKLDKGKGLAAFDAGQEQHEVQVHRMSQISQVQDLFPDLGAGFVARLLDEYDGSAEVVIAHLLDDSLPPHLKSANRSEPLTQPSSSSSSQPQAAEGGRRRKSSLVPRPTPPLSASPGVGSDADDDDELAMLTSSRLHIGKRPGDADALLRNRAAAPSKAAILSALAAFDSDDDERDDTYDAADVGGAVDVALTEADKLARTEGPGAAAAAASGTAMPDEAEAALVRAYLARPETFARDAAVRQSAERARLRGETGLTDEAVEGWAVMLQRDEKRKRKLLARHGEFTGEQVEIERTSWRAGADEDGLDEDDDNGGEGASDASRGGGSFGRGRGGRGGGGGGPGRGRGRGRGGSAPPPADSDLARRRKEANKASRANHNRREGRARKLARAGFAG</sequence>
<dbReference type="SUPFAM" id="SSF46934">
    <property type="entry name" value="UBA-like"/>
    <property type="match status" value="1"/>
</dbReference>
<proteinExistence type="predicted"/>
<dbReference type="EMBL" id="JAZGUE010000001">
    <property type="protein sequence ID" value="KAL2270713.1"/>
    <property type="molecule type" value="Genomic_DNA"/>
</dbReference>
<dbReference type="InterPro" id="IPR041800">
    <property type="entry name" value="ASCC2_CUE"/>
</dbReference>
<keyword evidence="4" id="KW-1185">Reference proteome</keyword>
<reference evidence="3 4" key="1">
    <citation type="journal article" date="2024" name="Commun. Biol.">
        <title>Comparative genomic analysis of thermophilic fungi reveals convergent evolutionary adaptations and gene losses.</title>
        <authorList>
            <person name="Steindorff A.S."/>
            <person name="Aguilar-Pontes M.V."/>
            <person name="Robinson A.J."/>
            <person name="Andreopoulos B."/>
            <person name="LaButti K."/>
            <person name="Kuo A."/>
            <person name="Mondo S."/>
            <person name="Riley R."/>
            <person name="Otillar R."/>
            <person name="Haridas S."/>
            <person name="Lipzen A."/>
            <person name="Grimwood J."/>
            <person name="Schmutz J."/>
            <person name="Clum A."/>
            <person name="Reid I.D."/>
            <person name="Moisan M.C."/>
            <person name="Butler G."/>
            <person name="Nguyen T.T.M."/>
            <person name="Dewar K."/>
            <person name="Conant G."/>
            <person name="Drula E."/>
            <person name="Henrissat B."/>
            <person name="Hansel C."/>
            <person name="Singer S."/>
            <person name="Hutchinson M.I."/>
            <person name="de Vries R.P."/>
            <person name="Natvig D.O."/>
            <person name="Powell A.J."/>
            <person name="Tsang A."/>
            <person name="Grigoriev I.V."/>
        </authorList>
    </citation>
    <scope>NUCLEOTIDE SEQUENCE [LARGE SCALE GENOMIC DNA]</scope>
    <source>
        <strain evidence="3 4">ATCC 22073</strain>
    </source>
</reference>
<feature type="domain" description="CUE" evidence="2">
    <location>
        <begin position="334"/>
        <end position="377"/>
    </location>
</feature>
<feature type="compositionally biased region" description="Basic residues" evidence="1">
    <location>
        <begin position="673"/>
        <end position="697"/>
    </location>
</feature>
<dbReference type="RefSeq" id="XP_070869437.1">
    <property type="nucleotide sequence ID" value="XM_071014527.1"/>
</dbReference>
<evidence type="ECO:0000313" key="4">
    <source>
        <dbReference type="Proteomes" id="UP001600064"/>
    </source>
</evidence>
<dbReference type="GeneID" id="98129171"/>
<accession>A0ABR4DK21</accession>
<gene>
    <name evidence="3" type="ORF">VTJ83DRAFT_84</name>
</gene>
<feature type="compositionally biased region" description="Gly residues" evidence="1">
    <location>
        <begin position="632"/>
        <end position="653"/>
    </location>
</feature>
<organism evidence="3 4">
    <name type="scientific">Remersonia thermophila</name>
    <dbReference type="NCBI Taxonomy" id="72144"/>
    <lineage>
        <taxon>Eukaryota</taxon>
        <taxon>Fungi</taxon>
        <taxon>Dikarya</taxon>
        <taxon>Ascomycota</taxon>
        <taxon>Pezizomycotina</taxon>
        <taxon>Sordariomycetes</taxon>
        <taxon>Sordariomycetidae</taxon>
        <taxon>Sordariales</taxon>
        <taxon>Sordariales incertae sedis</taxon>
        <taxon>Remersonia</taxon>
    </lineage>
</organism>
<dbReference type="SMART" id="SM00546">
    <property type="entry name" value="CUE"/>
    <property type="match status" value="1"/>
</dbReference>
<evidence type="ECO:0000259" key="2">
    <source>
        <dbReference type="PROSITE" id="PS51140"/>
    </source>
</evidence>
<dbReference type="PROSITE" id="PS51140">
    <property type="entry name" value="CUE"/>
    <property type="match status" value="1"/>
</dbReference>
<dbReference type="InterPro" id="IPR009060">
    <property type="entry name" value="UBA-like_sf"/>
</dbReference>
<dbReference type="Pfam" id="PF02845">
    <property type="entry name" value="CUE"/>
    <property type="match status" value="1"/>
</dbReference>
<dbReference type="Proteomes" id="UP001600064">
    <property type="component" value="Unassembled WGS sequence"/>
</dbReference>